<reference evidence="1" key="2">
    <citation type="submission" date="2016-05" db="EMBL/GenBank/DDBJ databases">
        <title>Comparative analysis highlights variable genome content of wheat rusts and divergence of the mating loci.</title>
        <authorList>
            <person name="Cuomo C.A."/>
            <person name="Bakkeren G."/>
            <person name="Szabo L."/>
            <person name="Khalil H."/>
            <person name="Joly D."/>
            <person name="Goldberg J."/>
            <person name="Young S."/>
            <person name="Zeng Q."/>
            <person name="Fellers J."/>
        </authorList>
    </citation>
    <scope>NUCLEOTIDE SEQUENCE [LARGE SCALE GENOMIC DNA]</scope>
    <source>
        <strain evidence="1">1-1 BBBD Race 1</strain>
    </source>
</reference>
<dbReference type="VEuPathDB" id="FungiDB:PTTG_01663"/>
<name>A0A0C4ELM9_PUCT1</name>
<organism evidence="1">
    <name type="scientific">Puccinia triticina (isolate 1-1 / race 1 (BBBD))</name>
    <name type="common">Brown leaf rust fungus</name>
    <dbReference type="NCBI Taxonomy" id="630390"/>
    <lineage>
        <taxon>Eukaryota</taxon>
        <taxon>Fungi</taxon>
        <taxon>Dikarya</taxon>
        <taxon>Basidiomycota</taxon>
        <taxon>Pucciniomycotina</taxon>
        <taxon>Pucciniomycetes</taxon>
        <taxon>Pucciniales</taxon>
        <taxon>Pucciniaceae</taxon>
        <taxon>Puccinia</taxon>
    </lineage>
</organism>
<evidence type="ECO:0000313" key="2">
    <source>
        <dbReference type="EnsemblFungi" id="PTTG_01663-t43_1-p1"/>
    </source>
</evidence>
<gene>
    <name evidence="1" type="ORF">PTTG_01663</name>
</gene>
<reference evidence="1" key="1">
    <citation type="submission" date="2009-11" db="EMBL/GenBank/DDBJ databases">
        <authorList>
            <consortium name="The Broad Institute Genome Sequencing Platform"/>
            <person name="Ward D."/>
            <person name="Feldgarden M."/>
            <person name="Earl A."/>
            <person name="Young S.K."/>
            <person name="Zeng Q."/>
            <person name="Koehrsen M."/>
            <person name="Alvarado L."/>
            <person name="Berlin A."/>
            <person name="Bochicchio J."/>
            <person name="Borenstein D."/>
            <person name="Chapman S.B."/>
            <person name="Chen Z."/>
            <person name="Engels R."/>
            <person name="Freedman E."/>
            <person name="Gellesch M."/>
            <person name="Goldberg J."/>
            <person name="Griggs A."/>
            <person name="Gujja S."/>
            <person name="Heilman E."/>
            <person name="Heiman D."/>
            <person name="Hepburn T."/>
            <person name="Howarth C."/>
            <person name="Jen D."/>
            <person name="Larson L."/>
            <person name="Lewis B."/>
            <person name="Mehta T."/>
            <person name="Park D."/>
            <person name="Pearson M."/>
            <person name="Roberts A."/>
            <person name="Saif S."/>
            <person name="Shea T."/>
            <person name="Shenoy N."/>
            <person name="Sisk P."/>
            <person name="Stolte C."/>
            <person name="Sykes S."/>
            <person name="Thomson T."/>
            <person name="Walk T."/>
            <person name="White J."/>
            <person name="Yandava C."/>
            <person name="Izard J."/>
            <person name="Baranova O.V."/>
            <person name="Blanton J.M."/>
            <person name="Tanner A.C."/>
            <person name="Dewhirst F.E."/>
            <person name="Haas B."/>
            <person name="Nusbaum C."/>
            <person name="Birren B."/>
        </authorList>
    </citation>
    <scope>NUCLEOTIDE SEQUENCE [LARGE SCALE GENOMIC DNA]</scope>
    <source>
        <strain evidence="1">1-1 BBBD Race 1</strain>
    </source>
</reference>
<keyword evidence="3" id="KW-1185">Reference proteome</keyword>
<dbReference type="Proteomes" id="UP000005240">
    <property type="component" value="Unassembled WGS sequence"/>
</dbReference>
<evidence type="ECO:0000313" key="1">
    <source>
        <dbReference type="EMBL" id="OAV93859.1"/>
    </source>
</evidence>
<reference evidence="2 3" key="3">
    <citation type="journal article" date="2017" name="G3 (Bethesda)">
        <title>Comparative analysis highlights variable genome content of wheat rusts and divergence of the mating loci.</title>
        <authorList>
            <person name="Cuomo C.A."/>
            <person name="Bakkeren G."/>
            <person name="Khalil H.B."/>
            <person name="Panwar V."/>
            <person name="Joly D."/>
            <person name="Linning R."/>
            <person name="Sakthikumar S."/>
            <person name="Song X."/>
            <person name="Adiconis X."/>
            <person name="Fan L."/>
            <person name="Goldberg J.M."/>
            <person name="Levin J.Z."/>
            <person name="Young S."/>
            <person name="Zeng Q."/>
            <person name="Anikster Y."/>
            <person name="Bruce M."/>
            <person name="Wang M."/>
            <person name="Yin C."/>
            <person name="McCallum B."/>
            <person name="Szabo L.J."/>
            <person name="Hulbert S."/>
            <person name="Chen X."/>
            <person name="Fellers J.P."/>
        </authorList>
    </citation>
    <scope>NUCLEOTIDE SEQUENCE</scope>
    <source>
        <strain evidence="3">Isolate 1-1 / race 1 (BBBD)</strain>
        <strain evidence="2">isolate 1-1 / race 1 (BBBD)</strain>
    </source>
</reference>
<proteinExistence type="predicted"/>
<dbReference type="EMBL" id="ADAS02000046">
    <property type="protein sequence ID" value="OAV93859.1"/>
    <property type="molecule type" value="Genomic_DNA"/>
</dbReference>
<dbReference type="EnsemblFungi" id="PTTG_01663-t43_1">
    <property type="protein sequence ID" value="PTTG_01663-t43_1-p1"/>
    <property type="gene ID" value="PTTG_01663"/>
</dbReference>
<accession>A0A0C4ELM9</accession>
<protein>
    <submittedName>
        <fullName evidence="1 2">Uncharacterized protein</fullName>
    </submittedName>
</protein>
<reference evidence="2" key="4">
    <citation type="submission" date="2025-05" db="UniProtKB">
        <authorList>
            <consortium name="EnsemblFungi"/>
        </authorList>
    </citation>
    <scope>IDENTIFICATION</scope>
    <source>
        <strain evidence="2">isolate 1-1 / race 1 (BBBD)</strain>
    </source>
</reference>
<dbReference type="AlphaFoldDB" id="A0A0C4ELM9"/>
<sequence>MSFSIYTTIMKIGERVEDEAVDVRVEIVLAMGDFLEQEVGPREGAGDAGMDHQVEPGVGLVELREERVDGRIAHPDRLRMADQLDPL</sequence>
<evidence type="ECO:0000313" key="3">
    <source>
        <dbReference type="Proteomes" id="UP000005240"/>
    </source>
</evidence>